<organism evidence="3 4">
    <name type="scientific">Breoghania corrubedonensis</name>
    <dbReference type="NCBI Taxonomy" id="665038"/>
    <lineage>
        <taxon>Bacteria</taxon>
        <taxon>Pseudomonadati</taxon>
        <taxon>Pseudomonadota</taxon>
        <taxon>Alphaproteobacteria</taxon>
        <taxon>Hyphomicrobiales</taxon>
        <taxon>Stappiaceae</taxon>
        <taxon>Breoghania</taxon>
    </lineage>
</organism>
<dbReference type="InterPro" id="IPR050407">
    <property type="entry name" value="Geranylgeranyl_reductase"/>
</dbReference>
<feature type="region of interest" description="Disordered" evidence="1">
    <location>
        <begin position="454"/>
        <end position="476"/>
    </location>
</feature>
<evidence type="ECO:0000313" key="4">
    <source>
        <dbReference type="Proteomes" id="UP000244081"/>
    </source>
</evidence>
<evidence type="ECO:0000256" key="1">
    <source>
        <dbReference type="SAM" id="MobiDB-lite"/>
    </source>
</evidence>
<feature type="compositionally biased region" description="Low complexity" evidence="1">
    <location>
        <begin position="464"/>
        <end position="476"/>
    </location>
</feature>
<dbReference type="PANTHER" id="PTHR42685">
    <property type="entry name" value="GERANYLGERANYL DIPHOSPHATE REDUCTASE"/>
    <property type="match status" value="1"/>
</dbReference>
<protein>
    <submittedName>
        <fullName evidence="3">Flavin-dependent dehydrogenase</fullName>
    </submittedName>
</protein>
<name>A0A2T5V6G4_9HYPH</name>
<dbReference type="Pfam" id="PF01494">
    <property type="entry name" value="FAD_binding_3"/>
    <property type="match status" value="1"/>
</dbReference>
<dbReference type="PANTHER" id="PTHR42685:SF22">
    <property type="entry name" value="CONDITIONED MEDIUM FACTOR RECEPTOR 1"/>
    <property type="match status" value="1"/>
</dbReference>
<dbReference type="RefSeq" id="WP_107990879.1">
    <property type="nucleotide sequence ID" value="NZ_QAYG01000007.1"/>
</dbReference>
<reference evidence="3 4" key="1">
    <citation type="submission" date="2018-04" db="EMBL/GenBank/DDBJ databases">
        <title>Genomic Encyclopedia of Archaeal and Bacterial Type Strains, Phase II (KMG-II): from individual species to whole genera.</title>
        <authorList>
            <person name="Goeker M."/>
        </authorList>
    </citation>
    <scope>NUCLEOTIDE SEQUENCE [LARGE SCALE GENOMIC DNA]</scope>
    <source>
        <strain evidence="3 4">DSM 23382</strain>
    </source>
</reference>
<sequence>MTTFHEVAVVGGGPAGAFAAWHLARAGVGVALIDPQSTDIAAGQPEHRAQTRLEGLGDRVAHLLAAKGLARALEAATDPVRRSVRWAGLAQSANRERLVDRHLFDALLRHEAVAAGAVFHRDRLAGASVLARREGVRLSLAGGITLHARLMIDARGRQARAGRRLMGPQTLSIAGFVTGGRAASAPGDAAGSDEAAAHVEATPQGWVWDVTHPRLGRWVQISIDAGDLRGAGQAGLAARFRRFLSQEQFEGRCEAGQYEGCVIDGPLRARNCGLVLSAGSLTPPVIPIGDAAVAIDPLSGHGQFWALSSALSALPIVAQLLDDRQDESGLVRRFFEDRVVGTFWRQARVGRDFYRLERDLAVHPYWAARVGWPDAAPSHPPVAASRLERRVVVEAGRLCEREVLVTPMDPDGVAFIAGIAVGDLVRAGSAGEGVTLRPEAARAPHPAIGWLESRGLSPASNEITTSTRSTTTRETA</sequence>
<dbReference type="InterPro" id="IPR036188">
    <property type="entry name" value="FAD/NAD-bd_sf"/>
</dbReference>
<dbReference type="SUPFAM" id="SSF51905">
    <property type="entry name" value="FAD/NAD(P)-binding domain"/>
    <property type="match status" value="1"/>
</dbReference>
<dbReference type="InterPro" id="IPR002938">
    <property type="entry name" value="FAD-bd"/>
</dbReference>
<dbReference type="GO" id="GO:0071949">
    <property type="term" value="F:FAD binding"/>
    <property type="evidence" value="ECO:0007669"/>
    <property type="project" value="InterPro"/>
</dbReference>
<keyword evidence="4" id="KW-1185">Reference proteome</keyword>
<gene>
    <name evidence="3" type="ORF">C8N35_10753</name>
</gene>
<dbReference type="Gene3D" id="3.30.9.100">
    <property type="match status" value="1"/>
</dbReference>
<dbReference type="EMBL" id="QAYG01000007">
    <property type="protein sequence ID" value="PTW59340.1"/>
    <property type="molecule type" value="Genomic_DNA"/>
</dbReference>
<evidence type="ECO:0000313" key="3">
    <source>
        <dbReference type="EMBL" id="PTW59340.1"/>
    </source>
</evidence>
<proteinExistence type="predicted"/>
<dbReference type="AlphaFoldDB" id="A0A2T5V6G4"/>
<dbReference type="PRINTS" id="PR00420">
    <property type="entry name" value="RNGMNOXGNASE"/>
</dbReference>
<feature type="domain" description="FAD-binding" evidence="2">
    <location>
        <begin position="6"/>
        <end position="163"/>
    </location>
</feature>
<dbReference type="Gene3D" id="3.50.50.60">
    <property type="entry name" value="FAD/NAD(P)-binding domain"/>
    <property type="match status" value="1"/>
</dbReference>
<accession>A0A2T5V6G4</accession>
<dbReference type="Proteomes" id="UP000244081">
    <property type="component" value="Unassembled WGS sequence"/>
</dbReference>
<evidence type="ECO:0000259" key="2">
    <source>
        <dbReference type="Pfam" id="PF01494"/>
    </source>
</evidence>
<comment type="caution">
    <text evidence="3">The sequence shown here is derived from an EMBL/GenBank/DDBJ whole genome shotgun (WGS) entry which is preliminary data.</text>
</comment>
<dbReference type="OrthoDB" id="417034at2"/>